<dbReference type="InterPro" id="IPR002397">
    <property type="entry name" value="Cyt_P450_B"/>
</dbReference>
<evidence type="ECO:0000256" key="6">
    <source>
        <dbReference type="ARBA" id="ARBA00023033"/>
    </source>
</evidence>
<proteinExistence type="inferred from homology"/>
<evidence type="ECO:0000256" key="7">
    <source>
        <dbReference type="RuleBase" id="RU000461"/>
    </source>
</evidence>
<evidence type="ECO:0000256" key="3">
    <source>
        <dbReference type="ARBA" id="ARBA00022723"/>
    </source>
</evidence>
<reference evidence="8 9" key="1">
    <citation type="submission" date="2019-01" db="EMBL/GenBank/DDBJ databases">
        <title>Ktedonosporobacter rubrisoli SCAWS-G2.</title>
        <authorList>
            <person name="Huang Y."/>
            <person name="Yan B."/>
        </authorList>
    </citation>
    <scope>NUCLEOTIDE SEQUENCE [LARGE SCALE GENOMIC DNA]</scope>
    <source>
        <strain evidence="8 9">SCAWS-G2</strain>
    </source>
</reference>
<dbReference type="GO" id="GO:0016705">
    <property type="term" value="F:oxidoreductase activity, acting on paired donors, with incorporation or reduction of molecular oxygen"/>
    <property type="evidence" value="ECO:0007669"/>
    <property type="project" value="InterPro"/>
</dbReference>
<evidence type="ECO:0000256" key="2">
    <source>
        <dbReference type="ARBA" id="ARBA00022617"/>
    </source>
</evidence>
<dbReference type="PRINTS" id="PR00385">
    <property type="entry name" value="P450"/>
</dbReference>
<name>A0A4P6JKD3_KTERU</name>
<gene>
    <name evidence="8" type="ORF">EPA93_05645</name>
</gene>
<evidence type="ECO:0000313" key="8">
    <source>
        <dbReference type="EMBL" id="QBD75513.1"/>
    </source>
</evidence>
<dbReference type="EMBL" id="CP035758">
    <property type="protein sequence ID" value="QBD75513.1"/>
    <property type="molecule type" value="Genomic_DNA"/>
</dbReference>
<evidence type="ECO:0000313" key="9">
    <source>
        <dbReference type="Proteomes" id="UP000290365"/>
    </source>
</evidence>
<protein>
    <submittedName>
        <fullName evidence="8">Cytochrome P450</fullName>
    </submittedName>
</protein>
<dbReference type="Pfam" id="PF00067">
    <property type="entry name" value="p450"/>
    <property type="match status" value="2"/>
</dbReference>
<evidence type="ECO:0000256" key="4">
    <source>
        <dbReference type="ARBA" id="ARBA00023002"/>
    </source>
</evidence>
<dbReference type="Proteomes" id="UP000290365">
    <property type="component" value="Chromosome"/>
</dbReference>
<sequence>MILTSQRPPLGASFDPVHTQVELPYTFYARIRQEEPITFNPELNAYLVSRYDDIRSILSQPEYFSSKEALDFPVKFHEQTLAELRKGYQFVTATINSDGARHKRQRAPFQKAFAPARIKSMEPLIQEVAIRLANAFREDGRVEIISQFAYPLPLEIILTLVGVPLQDLEMIKARSDAARLLLSLTLPLEQQVDCARQFVELQHYYAQLLEERRKKPAQDLISDLISSGEEGEEQPSLPELIRQIMGVVVAGHETTTHLIGSGLIVLLEQPERWQELCAHPEYIPVAIEEILRLRGPVQGFFRTTTQQVTVGGQRLPAGTRLFLLYASANRDEERFPQAEHYIGNRQPNHHLAFGHGVHFCVGAPLARLEGRIAFETLTHYFPNLRLVPDQRFFYTFNLTTYGCQQIYLTWN</sequence>
<evidence type="ECO:0000256" key="1">
    <source>
        <dbReference type="ARBA" id="ARBA00010617"/>
    </source>
</evidence>
<dbReference type="PANTHER" id="PTHR46696:SF1">
    <property type="entry name" value="CYTOCHROME P450 YJIB-RELATED"/>
    <property type="match status" value="1"/>
</dbReference>
<dbReference type="PROSITE" id="PS00086">
    <property type="entry name" value="CYTOCHROME_P450"/>
    <property type="match status" value="1"/>
</dbReference>
<keyword evidence="4 7" id="KW-0560">Oxidoreductase</keyword>
<organism evidence="8 9">
    <name type="scientific">Ktedonosporobacter rubrisoli</name>
    <dbReference type="NCBI Taxonomy" id="2509675"/>
    <lineage>
        <taxon>Bacteria</taxon>
        <taxon>Bacillati</taxon>
        <taxon>Chloroflexota</taxon>
        <taxon>Ktedonobacteria</taxon>
        <taxon>Ktedonobacterales</taxon>
        <taxon>Ktedonosporobacteraceae</taxon>
        <taxon>Ktedonosporobacter</taxon>
    </lineage>
</organism>
<keyword evidence="3 7" id="KW-0479">Metal-binding</keyword>
<dbReference type="OrthoDB" id="9801155at2"/>
<dbReference type="GO" id="GO:0020037">
    <property type="term" value="F:heme binding"/>
    <property type="evidence" value="ECO:0007669"/>
    <property type="project" value="InterPro"/>
</dbReference>
<dbReference type="PANTHER" id="PTHR46696">
    <property type="entry name" value="P450, PUTATIVE (EUROFUNG)-RELATED"/>
    <property type="match status" value="1"/>
</dbReference>
<keyword evidence="5 7" id="KW-0408">Iron</keyword>
<dbReference type="AlphaFoldDB" id="A0A4P6JKD3"/>
<dbReference type="PRINTS" id="PR00359">
    <property type="entry name" value="BP450"/>
</dbReference>
<dbReference type="GO" id="GO:0005506">
    <property type="term" value="F:iron ion binding"/>
    <property type="evidence" value="ECO:0007669"/>
    <property type="project" value="InterPro"/>
</dbReference>
<dbReference type="GO" id="GO:0004497">
    <property type="term" value="F:monooxygenase activity"/>
    <property type="evidence" value="ECO:0007669"/>
    <property type="project" value="UniProtKB-KW"/>
</dbReference>
<evidence type="ECO:0000256" key="5">
    <source>
        <dbReference type="ARBA" id="ARBA00023004"/>
    </source>
</evidence>
<keyword evidence="9" id="KW-1185">Reference proteome</keyword>
<dbReference type="InterPro" id="IPR017972">
    <property type="entry name" value="Cyt_P450_CS"/>
</dbReference>
<dbReference type="FunFam" id="1.10.630.10:FF:000018">
    <property type="entry name" value="Cytochrome P450 monooxygenase"/>
    <property type="match status" value="1"/>
</dbReference>
<comment type="similarity">
    <text evidence="1 7">Belongs to the cytochrome P450 family.</text>
</comment>
<dbReference type="SUPFAM" id="SSF48264">
    <property type="entry name" value="Cytochrome P450"/>
    <property type="match status" value="1"/>
</dbReference>
<keyword evidence="2 7" id="KW-0349">Heme</keyword>
<accession>A0A4P6JKD3</accession>
<dbReference type="KEGG" id="kbs:EPA93_05645"/>
<keyword evidence="6 7" id="KW-0503">Monooxygenase</keyword>
<dbReference type="Gene3D" id="1.10.630.10">
    <property type="entry name" value="Cytochrome P450"/>
    <property type="match status" value="1"/>
</dbReference>
<dbReference type="InterPro" id="IPR001128">
    <property type="entry name" value="Cyt_P450"/>
</dbReference>
<dbReference type="InterPro" id="IPR036396">
    <property type="entry name" value="Cyt_P450_sf"/>
</dbReference>